<sequence>MYGNQILCDRVYGSVTQTNCFKHLYKTLYDNRPKDNSSIPTLKGFLERYSDRFKVVFYENLSNNESHSFYHGLLKFDDFMDYICRIQDVSIEDCNISKHECWKIFYTANQQEIMKINKMNFPDTLLYQLWLIYCKLDVKGELKIARTIFNEFLEKLMEKSDLKINKICKNSSNQAHLNYPTFFSIIQEQCLGILPRDYGMVIVTEIYDTLFRGSLKQGYIYKMGKHMGSTRRWFMLTPDSLVYYDAKMRTNQNECKGTICISAYSNVRADDCSSKRDKFYFSLTCTRTKKRFNLFCDDATERQRWIKSINKAISAQAHQASIATLKRQDVEIGLEKWSFNYLLGLLDTLSPLEHTPTLDGASKWSSTRNLNCNEIIISQNREDTLRRKSLDWNRPDIFTKLSVPQSRGPPLVSPRPTLKSAPKRPPACKRHTGEYVEMNLNDNLTGYSSGYSSSTGSRSDEELDDFVATPRFPEKNTIHIDIKPLNPKSPKVMVRRNSGYVDMKIPSSSKDSLQKSNLEIEHPLVSIQETPLCEKRGKVQDLIKKYTTPITNVVPEALPRSLPSSPNPSARLLSMGETHSKDSYSSDITELASRSKTVHSVASTHPYRKHSTKKLILISPKILSQRDKVRSKSQNNLIMF</sequence>
<dbReference type="SMART" id="SM00233">
    <property type="entry name" value="PH"/>
    <property type="match status" value="1"/>
</dbReference>
<dbReference type="InterPro" id="IPR011993">
    <property type="entry name" value="PH-like_dom_sf"/>
</dbReference>
<comment type="caution">
    <text evidence="3">The sequence shown here is derived from an EMBL/GenBank/DDBJ whole genome shotgun (WGS) entry which is preliminary data.</text>
</comment>
<name>A0AAV7K3E7_9METZ</name>
<feature type="domain" description="PH" evidence="2">
    <location>
        <begin position="213"/>
        <end position="314"/>
    </location>
</feature>
<reference evidence="3 4" key="1">
    <citation type="journal article" date="2023" name="BMC Biol.">
        <title>The compact genome of the sponge Oopsacas minuta (Hexactinellida) is lacking key metazoan core genes.</title>
        <authorList>
            <person name="Santini S."/>
            <person name="Schenkelaars Q."/>
            <person name="Jourda C."/>
            <person name="Duchesne M."/>
            <person name="Belahbib H."/>
            <person name="Rocher C."/>
            <person name="Selva M."/>
            <person name="Riesgo A."/>
            <person name="Vervoort M."/>
            <person name="Leys S.P."/>
            <person name="Kodjabachian L."/>
            <person name="Le Bivic A."/>
            <person name="Borchiellini C."/>
            <person name="Claverie J.M."/>
            <person name="Renard E."/>
        </authorList>
    </citation>
    <scope>NUCLEOTIDE SEQUENCE [LARGE SCALE GENOMIC DNA]</scope>
    <source>
        <strain evidence="3">SPO-2</strain>
    </source>
</reference>
<feature type="compositionally biased region" description="Low complexity" evidence="1">
    <location>
        <begin position="557"/>
        <end position="574"/>
    </location>
</feature>
<evidence type="ECO:0000256" key="1">
    <source>
        <dbReference type="SAM" id="MobiDB-lite"/>
    </source>
</evidence>
<dbReference type="CDD" id="cd00821">
    <property type="entry name" value="PH"/>
    <property type="match status" value="1"/>
</dbReference>
<organism evidence="3 4">
    <name type="scientific">Oopsacas minuta</name>
    <dbReference type="NCBI Taxonomy" id="111878"/>
    <lineage>
        <taxon>Eukaryota</taxon>
        <taxon>Metazoa</taxon>
        <taxon>Porifera</taxon>
        <taxon>Hexactinellida</taxon>
        <taxon>Hexasterophora</taxon>
        <taxon>Lyssacinosida</taxon>
        <taxon>Leucopsacidae</taxon>
        <taxon>Oopsacas</taxon>
    </lineage>
</organism>
<dbReference type="Pfam" id="PF00169">
    <property type="entry name" value="PH"/>
    <property type="match status" value="1"/>
</dbReference>
<dbReference type="Gene3D" id="2.30.29.30">
    <property type="entry name" value="Pleckstrin-homology domain (PH domain)/Phosphotyrosine-binding domain (PTB)"/>
    <property type="match status" value="1"/>
</dbReference>
<feature type="region of interest" description="Disordered" evidence="1">
    <location>
        <begin position="557"/>
        <end position="583"/>
    </location>
</feature>
<evidence type="ECO:0000259" key="2">
    <source>
        <dbReference type="PROSITE" id="PS50003"/>
    </source>
</evidence>
<dbReference type="AlphaFoldDB" id="A0AAV7K3E7"/>
<dbReference type="PANTHER" id="PTHR14336">
    <property type="entry name" value="TANDEM PH DOMAIN CONTAINING PROTEIN"/>
    <property type="match status" value="1"/>
</dbReference>
<dbReference type="PANTHER" id="PTHR14336:SF15">
    <property type="entry name" value="DUAL ADAPTER FOR PHOSPHOTYROSINE AND 3-PHOSPHOTYROSINE AND 3-PHOSPHOINOSITIDE"/>
    <property type="match status" value="1"/>
</dbReference>
<dbReference type="Proteomes" id="UP001165289">
    <property type="component" value="Unassembled WGS sequence"/>
</dbReference>
<protein>
    <submittedName>
        <fullName evidence="3">Switch-associated protein 70</fullName>
    </submittedName>
</protein>
<feature type="region of interest" description="Disordered" evidence="1">
    <location>
        <begin position="403"/>
        <end position="429"/>
    </location>
</feature>
<evidence type="ECO:0000313" key="4">
    <source>
        <dbReference type="Proteomes" id="UP001165289"/>
    </source>
</evidence>
<keyword evidence="4" id="KW-1185">Reference proteome</keyword>
<dbReference type="InterPro" id="IPR001849">
    <property type="entry name" value="PH_domain"/>
</dbReference>
<accession>A0AAV7K3E7</accession>
<gene>
    <name evidence="3" type="ORF">LOD99_2379</name>
</gene>
<proteinExistence type="predicted"/>
<dbReference type="InterPro" id="IPR051707">
    <property type="entry name" value="PI-Interact_SigTrans_Reg"/>
</dbReference>
<dbReference type="SUPFAM" id="SSF50729">
    <property type="entry name" value="PH domain-like"/>
    <property type="match status" value="1"/>
</dbReference>
<dbReference type="PROSITE" id="PS50003">
    <property type="entry name" value="PH_DOMAIN"/>
    <property type="match status" value="1"/>
</dbReference>
<evidence type="ECO:0000313" key="3">
    <source>
        <dbReference type="EMBL" id="KAI6655090.1"/>
    </source>
</evidence>
<dbReference type="EMBL" id="JAKMXF010000210">
    <property type="protein sequence ID" value="KAI6655090.1"/>
    <property type="molecule type" value="Genomic_DNA"/>
</dbReference>